<evidence type="ECO:0000259" key="3">
    <source>
        <dbReference type="Pfam" id="PF11887"/>
    </source>
</evidence>
<keyword evidence="5" id="KW-1185">Reference proteome</keyword>
<dbReference type="Pfam" id="PF11887">
    <property type="entry name" value="Mce4_CUP1"/>
    <property type="match status" value="1"/>
</dbReference>
<evidence type="ECO:0000313" key="5">
    <source>
        <dbReference type="Proteomes" id="UP000251891"/>
    </source>
</evidence>
<comment type="caution">
    <text evidence="4">The sequence shown here is derived from an EMBL/GenBank/DDBJ whole genome shotgun (WGS) entry which is preliminary data.</text>
</comment>
<feature type="region of interest" description="Disordered" evidence="1">
    <location>
        <begin position="385"/>
        <end position="429"/>
    </location>
</feature>
<name>A0A365HB25_9ACTN</name>
<sequence length="429" mass="45008">MSRVPSPSRRGGTVLKLGVAALAVALVAALVVLRLGGEPQHRLTAYFTSTVGLYPGADVRILGIKVGEVTEVTPAGDKVRVEMRYEARRKVPAGAQAIIINQTLVSDRYVQLTPVYKGSGPLLADGATLHTGRTAVPVEYDQIGGSLNELSKALGPDGANSQGALSRLLQVGATTLDGQGTDIRTTIGDVSTMLSTLSEDRGDVAQTIENLRVITGAMAANDQQIKQFTEHLQAVSGQLAGEKEELSAALNSLGPTLRNVTRFVKGNRTQLAANIRQLAQITAVLVKEKDALSEFMGVAPLAVNNLARAYDPISGTVGNRANLGLNFKNLGDWICSLAYSVGTPAKQCLDFMRPYAGIGTALSGLHLDLSWLTALTTHYDPVPIPPDAYGPNDPRRPGGNAAANRRNTGAGAQARPRDVTALLPGGGAP</sequence>
<dbReference type="Proteomes" id="UP000251891">
    <property type="component" value="Unassembled WGS sequence"/>
</dbReference>
<dbReference type="Pfam" id="PF02470">
    <property type="entry name" value="MlaD"/>
    <property type="match status" value="1"/>
</dbReference>
<dbReference type="InterPro" id="IPR024516">
    <property type="entry name" value="Mce_C"/>
</dbReference>
<evidence type="ECO:0000259" key="2">
    <source>
        <dbReference type="Pfam" id="PF02470"/>
    </source>
</evidence>
<protein>
    <submittedName>
        <fullName evidence="4">Virulence factor Mce family protein</fullName>
    </submittedName>
</protein>
<feature type="domain" description="Mce/MlaD" evidence="2">
    <location>
        <begin position="41"/>
        <end position="114"/>
    </location>
</feature>
<dbReference type="InterPro" id="IPR052336">
    <property type="entry name" value="MlaD_Phospholipid_Transporter"/>
</dbReference>
<dbReference type="GO" id="GO:0005576">
    <property type="term" value="C:extracellular region"/>
    <property type="evidence" value="ECO:0007669"/>
    <property type="project" value="TreeGrafter"/>
</dbReference>
<gene>
    <name evidence="4" type="ORF">DPM19_10605</name>
</gene>
<dbReference type="EMBL" id="QLYX01000004">
    <property type="protein sequence ID" value="RAY15463.1"/>
    <property type="molecule type" value="Genomic_DNA"/>
</dbReference>
<dbReference type="OrthoDB" id="4516955at2"/>
<dbReference type="PANTHER" id="PTHR33371">
    <property type="entry name" value="INTERMEMBRANE PHOSPHOLIPID TRANSPORT SYSTEM BINDING PROTEIN MLAD-RELATED"/>
    <property type="match status" value="1"/>
</dbReference>
<dbReference type="PANTHER" id="PTHR33371:SF4">
    <property type="entry name" value="INTERMEMBRANE PHOSPHOLIPID TRANSPORT SYSTEM BINDING PROTEIN MLAD"/>
    <property type="match status" value="1"/>
</dbReference>
<evidence type="ECO:0000313" key="4">
    <source>
        <dbReference type="EMBL" id="RAY15463.1"/>
    </source>
</evidence>
<feature type="domain" description="Mammalian cell entry C-terminal" evidence="3">
    <location>
        <begin position="123"/>
        <end position="296"/>
    </location>
</feature>
<feature type="compositionally biased region" description="Low complexity" evidence="1">
    <location>
        <begin position="397"/>
        <end position="414"/>
    </location>
</feature>
<dbReference type="InterPro" id="IPR005693">
    <property type="entry name" value="Mce"/>
</dbReference>
<organism evidence="4 5">
    <name type="scientific">Actinomadura craniellae</name>
    <dbReference type="NCBI Taxonomy" id="2231787"/>
    <lineage>
        <taxon>Bacteria</taxon>
        <taxon>Bacillati</taxon>
        <taxon>Actinomycetota</taxon>
        <taxon>Actinomycetes</taxon>
        <taxon>Streptosporangiales</taxon>
        <taxon>Thermomonosporaceae</taxon>
        <taxon>Actinomadura</taxon>
    </lineage>
</organism>
<proteinExistence type="predicted"/>
<dbReference type="InterPro" id="IPR003399">
    <property type="entry name" value="Mce/MlaD"/>
</dbReference>
<reference evidence="4 5" key="1">
    <citation type="submission" date="2018-06" db="EMBL/GenBank/DDBJ databases">
        <title>Actinomadura craniellae sp. nov. isolated from marine sponge Craniella sp.</title>
        <authorList>
            <person name="Li L."/>
            <person name="Xu Q.H."/>
            <person name="Lin H.W."/>
            <person name="Lu Y.H."/>
        </authorList>
    </citation>
    <scope>NUCLEOTIDE SEQUENCE [LARGE SCALE GENOMIC DNA]</scope>
    <source>
        <strain evidence="4 5">LHW63021</strain>
    </source>
</reference>
<accession>A0A365HB25</accession>
<dbReference type="NCBIfam" id="TIGR00996">
    <property type="entry name" value="Mtu_fam_mce"/>
    <property type="match status" value="1"/>
</dbReference>
<evidence type="ECO:0000256" key="1">
    <source>
        <dbReference type="SAM" id="MobiDB-lite"/>
    </source>
</evidence>
<dbReference type="AlphaFoldDB" id="A0A365HB25"/>